<reference evidence="2" key="1">
    <citation type="submission" date="2016-07" db="EMBL/GenBank/DDBJ databases">
        <authorList>
            <person name="Florea S."/>
            <person name="Webb J.S."/>
            <person name="Jaromczyk J."/>
            <person name="Schardl C.L."/>
        </authorList>
    </citation>
    <scope>NUCLEOTIDE SEQUENCE [LARGE SCALE GENOMIC DNA]</scope>
    <source>
        <strain evidence="2">IPB1</strain>
    </source>
</reference>
<accession>A0A1C0TRY5</accession>
<evidence type="ECO:0000313" key="1">
    <source>
        <dbReference type="EMBL" id="OCQ21926.1"/>
    </source>
</evidence>
<proteinExistence type="predicted"/>
<evidence type="ECO:0000313" key="2">
    <source>
        <dbReference type="Proteomes" id="UP000093366"/>
    </source>
</evidence>
<dbReference type="EMBL" id="MAUJ01000002">
    <property type="protein sequence ID" value="OCQ21926.1"/>
    <property type="molecule type" value="Genomic_DNA"/>
</dbReference>
<dbReference type="Proteomes" id="UP000093366">
    <property type="component" value="Unassembled WGS sequence"/>
</dbReference>
<sequence length="309" mass="34685">MSYYVIGSKYEKNPNDFEDKLPDMLRRSVVSVGFARGVNLSDFVGESHSKIVHHLKSVGESSSSYTALKHFLSLKPGDLIAVKIHGAPNGKQARLLIGAYAVVKGDITPNYNTCEELGHTIEVDFIESELSYLVNASYGQTMHHIVDSTKVAQIFGLYSTFGNSTTPIELDSPEHKNTDEIEVKASSAYIRKQVHNRIQNALLDELVSQFGKSKVEKEVDYIDVLVELEDKYLIYEVKSSPSPEACIREALGQIMHYGYQKRNRKKIEYIVVGTGSVDNSKDSYYSYIKGSISETFSYKQVEIKLTEEV</sequence>
<dbReference type="AlphaFoldDB" id="A0A1C0TRY5"/>
<protein>
    <submittedName>
        <fullName evidence="1">Uncharacterized protein</fullName>
    </submittedName>
</protein>
<dbReference type="RefSeq" id="WP_065790135.1">
    <property type="nucleotide sequence ID" value="NZ_MAUJ01000002.1"/>
</dbReference>
<name>A0A1C0TRY5_9GAMM</name>
<gene>
    <name evidence="1" type="ORF">A7985_08950</name>
</gene>
<organism evidence="1 2">
    <name type="scientific">Pseudoalteromonas luteoviolacea</name>
    <dbReference type="NCBI Taxonomy" id="43657"/>
    <lineage>
        <taxon>Bacteria</taxon>
        <taxon>Pseudomonadati</taxon>
        <taxon>Pseudomonadota</taxon>
        <taxon>Gammaproteobacteria</taxon>
        <taxon>Alteromonadales</taxon>
        <taxon>Pseudoalteromonadaceae</taxon>
        <taxon>Pseudoalteromonas</taxon>
    </lineage>
</organism>
<comment type="caution">
    <text evidence="1">The sequence shown here is derived from an EMBL/GenBank/DDBJ whole genome shotgun (WGS) entry which is preliminary data.</text>
</comment>
<dbReference type="OrthoDB" id="6402880at2"/>